<evidence type="ECO:0000313" key="1">
    <source>
        <dbReference type="EMBL" id="MEZ3177613.1"/>
    </source>
</evidence>
<organism evidence="1 2">
    <name type="scientific">Streptomyces pimonensis</name>
    <dbReference type="NCBI Taxonomy" id="2860288"/>
    <lineage>
        <taxon>Bacteria</taxon>
        <taxon>Bacillati</taxon>
        <taxon>Actinomycetota</taxon>
        <taxon>Actinomycetes</taxon>
        <taxon>Kitasatosporales</taxon>
        <taxon>Streptomycetaceae</taxon>
        <taxon>Streptomyces</taxon>
    </lineage>
</organism>
<proteinExistence type="predicted"/>
<keyword evidence="2" id="KW-1185">Reference proteome</keyword>
<protein>
    <submittedName>
        <fullName evidence="1">PH domain-containing protein</fullName>
    </submittedName>
</protein>
<dbReference type="Proteomes" id="UP001567537">
    <property type="component" value="Unassembled WGS sequence"/>
</dbReference>
<evidence type="ECO:0000313" key="2">
    <source>
        <dbReference type="Proteomes" id="UP001567537"/>
    </source>
</evidence>
<accession>A0ABV4ISK9</accession>
<name>A0ABV4ISK9_9ACTN</name>
<reference evidence="1 2" key="1">
    <citation type="journal article" date="2021" name="Res Sq">
        <title>Streptomyces Pimoensis sp. nov., Isolated From the Taklimakan Desert in Xinjiang, China.</title>
        <authorList>
            <person name="Zhang P."/>
            <person name="Luo X."/>
            <person name="Luo X."/>
            <person name="Liu Z."/>
            <person name="Xia Z."/>
            <person name="Wan C."/>
            <person name="zhang L."/>
        </authorList>
    </citation>
    <scope>NUCLEOTIDE SEQUENCE [LARGE SCALE GENOMIC DNA]</scope>
    <source>
        <strain evidence="1 2">TRM75549</strain>
    </source>
</reference>
<dbReference type="EMBL" id="JAHWZY010000001">
    <property type="protein sequence ID" value="MEZ3177613.1"/>
    <property type="molecule type" value="Genomic_DNA"/>
</dbReference>
<gene>
    <name evidence="1" type="ORF">KYY02_02460</name>
</gene>
<comment type="caution">
    <text evidence="1">The sequence shown here is derived from an EMBL/GenBank/DDBJ whole genome shotgun (WGS) entry which is preliminary data.</text>
</comment>
<sequence>MGEVRPGNRADRMLVARRERMERLRSRAREWAPVGEPVVWRARRGGLLVAALLLGKIVHHSRLAEPLGPGVRGVLEWLVSQAGVTLIWAWFACAVGSWGVVAHRPGIRVCRAGSTRHVDWERIERVDAGRFGRLGIRLKDQHEPWLVAGFFLPSALCRVLRLRDGAQEAADLLTVLALHPELRPRGGAGHRRPGHPWVVWPAAAVWVYGVVITLS</sequence>
<dbReference type="RefSeq" id="WP_371235688.1">
    <property type="nucleotide sequence ID" value="NZ_JAHWZY010000001.1"/>
</dbReference>